<dbReference type="AlphaFoldDB" id="A0ABD0X6W5"/>
<reference evidence="12 13" key="1">
    <citation type="submission" date="2024-06" db="EMBL/GenBank/DDBJ databases">
        <authorList>
            <person name="Pan Q."/>
            <person name="Wen M."/>
            <person name="Jouanno E."/>
            <person name="Zahm M."/>
            <person name="Klopp C."/>
            <person name="Cabau C."/>
            <person name="Louis A."/>
            <person name="Berthelot C."/>
            <person name="Parey E."/>
            <person name="Roest Crollius H."/>
            <person name="Montfort J."/>
            <person name="Robinson-Rechavi M."/>
            <person name="Bouchez O."/>
            <person name="Lampietro C."/>
            <person name="Lopez Roques C."/>
            <person name="Donnadieu C."/>
            <person name="Postlethwait J."/>
            <person name="Bobe J."/>
            <person name="Verreycken H."/>
            <person name="Guiguen Y."/>
        </authorList>
    </citation>
    <scope>NUCLEOTIDE SEQUENCE [LARGE SCALE GENOMIC DNA]</scope>
    <source>
        <strain evidence="12">Up_M1</strain>
        <tissue evidence="12">Testis</tissue>
    </source>
</reference>
<keyword evidence="13" id="KW-1185">Reference proteome</keyword>
<dbReference type="InterPro" id="IPR003892">
    <property type="entry name" value="CUE"/>
</dbReference>
<dbReference type="EMBL" id="JAGEUA010000006">
    <property type="protein sequence ID" value="KAL0974107.1"/>
    <property type="molecule type" value="Genomic_DNA"/>
</dbReference>
<name>A0ABD0X6W5_UMBPY</name>
<evidence type="ECO:0000256" key="1">
    <source>
        <dbReference type="ARBA" id="ARBA00004406"/>
    </source>
</evidence>
<dbReference type="FunFam" id="1.10.8.10:FF:000049">
    <property type="entry name" value="ancient ubiquitous protein 1 isoform X2"/>
    <property type="match status" value="1"/>
</dbReference>
<proteinExistence type="inferred from homology"/>
<dbReference type="SUPFAM" id="SSF69593">
    <property type="entry name" value="Glycerol-3-phosphate (1)-acyltransferase"/>
    <property type="match status" value="1"/>
</dbReference>
<feature type="compositionally biased region" description="Gly residues" evidence="9">
    <location>
        <begin position="353"/>
        <end position="363"/>
    </location>
</feature>
<dbReference type="Gene3D" id="1.10.8.10">
    <property type="entry name" value="DNA helicase RuvA subunit, C-terminal domain"/>
    <property type="match status" value="1"/>
</dbReference>
<dbReference type="PANTHER" id="PTHR15486:SF96">
    <property type="entry name" value="LIPID DROPLET-REGULATING VLDL ASSEMBLY FACTOR AUP1"/>
    <property type="match status" value="1"/>
</dbReference>
<dbReference type="PROSITE" id="PS51140">
    <property type="entry name" value="CUE"/>
    <property type="match status" value="1"/>
</dbReference>
<keyword evidence="5 10" id="KW-0472">Membrane</keyword>
<dbReference type="Pfam" id="PF02845">
    <property type="entry name" value="CUE"/>
    <property type="match status" value="1"/>
</dbReference>
<dbReference type="GO" id="GO:0005789">
    <property type="term" value="C:endoplasmic reticulum membrane"/>
    <property type="evidence" value="ECO:0007669"/>
    <property type="project" value="UniProtKB-SubCell"/>
</dbReference>
<comment type="subcellular location">
    <subcellularLocation>
        <location evidence="1">Endoplasmic reticulum membrane</location>
        <topology evidence="1">Peripheral membrane protein</topology>
    </subcellularLocation>
    <subcellularLocation>
        <location evidence="2">Lipid droplet</location>
    </subcellularLocation>
</comment>
<keyword evidence="10" id="KW-1133">Transmembrane helix</keyword>
<evidence type="ECO:0000256" key="10">
    <source>
        <dbReference type="SAM" id="Phobius"/>
    </source>
</evidence>
<dbReference type="GO" id="GO:0005811">
    <property type="term" value="C:lipid droplet"/>
    <property type="evidence" value="ECO:0007669"/>
    <property type="project" value="UniProtKB-SubCell"/>
</dbReference>
<feature type="transmembrane region" description="Helical" evidence="10">
    <location>
        <begin position="20"/>
        <end position="42"/>
    </location>
</feature>
<comment type="caution">
    <text evidence="12">The sequence shown here is derived from an EMBL/GenBank/DDBJ whole genome shotgun (WGS) entry which is preliminary data.</text>
</comment>
<organism evidence="12 13">
    <name type="scientific">Umbra pygmaea</name>
    <name type="common">Eastern mudminnow</name>
    <dbReference type="NCBI Taxonomy" id="75934"/>
    <lineage>
        <taxon>Eukaryota</taxon>
        <taxon>Metazoa</taxon>
        <taxon>Chordata</taxon>
        <taxon>Craniata</taxon>
        <taxon>Vertebrata</taxon>
        <taxon>Euteleostomi</taxon>
        <taxon>Actinopterygii</taxon>
        <taxon>Neopterygii</taxon>
        <taxon>Teleostei</taxon>
        <taxon>Protacanthopterygii</taxon>
        <taxon>Esociformes</taxon>
        <taxon>Umbridae</taxon>
        <taxon>Umbra</taxon>
    </lineage>
</organism>
<evidence type="ECO:0000256" key="4">
    <source>
        <dbReference type="ARBA" id="ARBA00022824"/>
    </source>
</evidence>
<evidence type="ECO:0000256" key="9">
    <source>
        <dbReference type="SAM" id="MobiDB-lite"/>
    </source>
</evidence>
<evidence type="ECO:0000313" key="13">
    <source>
        <dbReference type="Proteomes" id="UP001557470"/>
    </source>
</evidence>
<feature type="compositionally biased region" description="Polar residues" evidence="9">
    <location>
        <begin position="368"/>
        <end position="380"/>
    </location>
</feature>
<gene>
    <name evidence="12" type="ORF">UPYG_G00215450</name>
</gene>
<evidence type="ECO:0000259" key="11">
    <source>
        <dbReference type="PROSITE" id="PS51140"/>
    </source>
</evidence>
<accession>A0ABD0X6W5</accession>
<feature type="region of interest" description="Disordered" evidence="9">
    <location>
        <begin position="353"/>
        <end position="389"/>
    </location>
</feature>
<dbReference type="Proteomes" id="UP001557470">
    <property type="component" value="Unassembled WGS sequence"/>
</dbReference>
<dbReference type="SMART" id="SM00546">
    <property type="entry name" value="CUE"/>
    <property type="match status" value="1"/>
</dbReference>
<dbReference type="CDD" id="cd14420">
    <property type="entry name" value="CUE_AUP1"/>
    <property type="match status" value="1"/>
</dbReference>
<evidence type="ECO:0000256" key="7">
    <source>
        <dbReference type="ARBA" id="ARBA00035685"/>
    </source>
</evidence>
<sequence length="423" mass="47409">METRGIEQMFDFQRLPSDGLVLLLVLLYSPVGLCLMLIRIFIGAHVFLVSCALPDSLARRFIVRIMSSVLGMHVRQTNPHLRDKSTKMYICNHVTQFDHNIVNLLTSCNTPMMEDSAGFVCWARGFMELGTISSQDEMEESLRRYCSAPGTLPLLLFPEEETTNGRAGLLKFSSWPFSLTDSIQPVALQVKRPFLALSTPNSFWLTELLWTFFVPCTVYQVRWLTPVSRQEEESFQEFANKVQEILATELSLASTQITKADKAEHIKRKRHSAPRTTTLSLGARPRPLGFMVRSSAVEESRMRRMAQQVKEVLPDIPFSIITRDLAQTNCVDTTITNLLESAEELPGEAISGATGGATGGAAGGAWRSPSSVTPASTIKPSSKCFGKSPVDRHMSLQERKEALYEFARRRYIEKHGLEQDNNL</sequence>
<dbReference type="PANTHER" id="PTHR15486">
    <property type="entry name" value="ANCIENT UBIQUITOUS PROTEIN"/>
    <property type="match status" value="1"/>
</dbReference>
<keyword evidence="3" id="KW-0551">Lipid droplet</keyword>
<keyword evidence="4" id="KW-0256">Endoplasmic reticulum</keyword>
<evidence type="ECO:0000256" key="8">
    <source>
        <dbReference type="ARBA" id="ARBA00035713"/>
    </source>
</evidence>
<keyword evidence="10" id="KW-0812">Transmembrane</keyword>
<feature type="domain" description="CUE" evidence="11">
    <location>
        <begin position="301"/>
        <end position="343"/>
    </location>
</feature>
<comment type="similarity">
    <text evidence="6">Belongs to the AUP1 family.</text>
</comment>
<evidence type="ECO:0000256" key="5">
    <source>
        <dbReference type="ARBA" id="ARBA00023136"/>
    </source>
</evidence>
<protein>
    <recommendedName>
        <fullName evidence="7">Lipid droplet-regulating VLDL assembly factor AUP1</fullName>
    </recommendedName>
    <alternativeName>
        <fullName evidence="8">Ancient ubiquitous protein 1</fullName>
    </alternativeName>
</protein>
<evidence type="ECO:0000256" key="6">
    <source>
        <dbReference type="ARBA" id="ARBA00035634"/>
    </source>
</evidence>
<evidence type="ECO:0000313" key="12">
    <source>
        <dbReference type="EMBL" id="KAL0974107.1"/>
    </source>
</evidence>
<dbReference type="InterPro" id="IPR048056">
    <property type="entry name" value="AUP1_CUE"/>
</dbReference>
<evidence type="ECO:0000256" key="2">
    <source>
        <dbReference type="ARBA" id="ARBA00004502"/>
    </source>
</evidence>
<evidence type="ECO:0000256" key="3">
    <source>
        <dbReference type="ARBA" id="ARBA00022677"/>
    </source>
</evidence>